<evidence type="ECO:0000256" key="1">
    <source>
        <dbReference type="ARBA" id="ARBA00004651"/>
    </source>
</evidence>
<dbReference type="InterPro" id="IPR004117">
    <property type="entry name" value="7tm6_olfct_rcpt"/>
</dbReference>
<dbReference type="GO" id="GO:0007165">
    <property type="term" value="P:signal transduction"/>
    <property type="evidence" value="ECO:0007669"/>
    <property type="project" value="UniProtKB-KW"/>
</dbReference>
<feature type="transmembrane region" description="Helical" evidence="10">
    <location>
        <begin position="537"/>
        <end position="557"/>
    </location>
</feature>
<evidence type="ECO:0000256" key="8">
    <source>
        <dbReference type="ARBA" id="ARBA00023170"/>
    </source>
</evidence>
<dbReference type="PANTHER" id="PTHR21137:SF35">
    <property type="entry name" value="ODORANT RECEPTOR 19A-RELATED"/>
    <property type="match status" value="1"/>
</dbReference>
<comment type="subcellular location">
    <subcellularLocation>
        <location evidence="1">Cell membrane</location>
        <topology evidence="1">Multi-pass membrane protein</topology>
    </subcellularLocation>
</comment>
<name>A0A195BKX8_9HYME</name>
<evidence type="ECO:0000256" key="3">
    <source>
        <dbReference type="ARBA" id="ARBA00022606"/>
    </source>
</evidence>
<proteinExistence type="predicted"/>
<evidence type="ECO:0000256" key="6">
    <source>
        <dbReference type="ARBA" id="ARBA00022989"/>
    </source>
</evidence>
<dbReference type="PANTHER" id="PTHR21137">
    <property type="entry name" value="ODORANT RECEPTOR"/>
    <property type="match status" value="1"/>
</dbReference>
<keyword evidence="3" id="KW-0716">Sensory transduction</keyword>
<keyword evidence="12" id="KW-1185">Reference proteome</keyword>
<reference evidence="11 12" key="1">
    <citation type="submission" date="2015-09" db="EMBL/GenBank/DDBJ databases">
        <title>Atta colombica WGS genome.</title>
        <authorList>
            <person name="Nygaard S."/>
            <person name="Hu H."/>
            <person name="Boomsma J."/>
            <person name="Zhang G."/>
        </authorList>
    </citation>
    <scope>NUCLEOTIDE SEQUENCE [LARGE SCALE GENOMIC DNA]</scope>
    <source>
        <strain evidence="11">Treedump-2</strain>
        <tissue evidence="11">Whole body</tissue>
    </source>
</reference>
<evidence type="ECO:0000256" key="2">
    <source>
        <dbReference type="ARBA" id="ARBA00022475"/>
    </source>
</evidence>
<evidence type="ECO:0000256" key="7">
    <source>
        <dbReference type="ARBA" id="ARBA00023136"/>
    </source>
</evidence>
<dbReference type="Proteomes" id="UP000078540">
    <property type="component" value="Unassembled WGS sequence"/>
</dbReference>
<evidence type="ECO:0000256" key="4">
    <source>
        <dbReference type="ARBA" id="ARBA00022692"/>
    </source>
</evidence>
<keyword evidence="6 10" id="KW-1133">Transmembrane helix</keyword>
<gene>
    <name evidence="11" type="ORF">ALC53_04149</name>
</gene>
<dbReference type="SUPFAM" id="SSF54534">
    <property type="entry name" value="FKBP-like"/>
    <property type="match status" value="1"/>
</dbReference>
<keyword evidence="5" id="KW-0552">Olfaction</keyword>
<evidence type="ECO:0000313" key="11">
    <source>
        <dbReference type="EMBL" id="KYM86182.1"/>
    </source>
</evidence>
<dbReference type="GO" id="GO:0005549">
    <property type="term" value="F:odorant binding"/>
    <property type="evidence" value="ECO:0007669"/>
    <property type="project" value="InterPro"/>
</dbReference>
<dbReference type="EMBL" id="KQ976444">
    <property type="protein sequence ID" value="KYM86182.1"/>
    <property type="molecule type" value="Genomic_DNA"/>
</dbReference>
<keyword evidence="7 10" id="KW-0472">Membrane</keyword>
<keyword evidence="9" id="KW-0807">Transducer</keyword>
<sequence length="558" mass="65440">MIKSVQDINHLVKLFAYLNATLFATFFINWQGQKIIDSSEKVFESAYNSEWYSMPIAARKLLIMIMMRSEKPSELTMGKIVVLSYFTFNTDNIIKNEEDEEFLYSSHVQFSNEEMLNMLNKNDFEDEDEDVKETVSFYGISFSKLRTKMTNLTHPDYAYKVVGCPPRIPPNKEVIFIVTLVDYIDDGCAQTYQDLTEKEKQLFKYVLQPAKHPKPTAKSHYYTNVKQREYLEIEKRLWKNCFRCKEVQIKVTEFQKFFQDSHYNIIRLLLSISGLWPFHTRNKRYAIYFAMVLILGSGFISQILGITEIWHDPFELFDIVPSLFFTVITISKIFCTIYALPQIKMLLIKMHEYCLSPKSEEEEKIQNSHVLYGRNIGYAYTACDAYPYQNVTHKLRKFSCNLGFLLSHTILYLFAPLLTKLSYVESNKTNELANEELKSQTGLPYRVNYMIDLDTYYVIKNVQDVNRLVKLFAYLNAVLFTVFFVNWQGQKIIDSSEKVFESAYNSEWYSMPIAARKLLIMIMMRSEKSSGLRIGKIVVLSYITFNAVSIIILWYAYV</sequence>
<dbReference type="Pfam" id="PF02949">
    <property type="entry name" value="7tm_6"/>
    <property type="match status" value="2"/>
</dbReference>
<keyword evidence="4 10" id="KW-0812">Transmembrane</keyword>
<keyword evidence="8 11" id="KW-0675">Receptor</keyword>
<dbReference type="GO" id="GO:0004984">
    <property type="term" value="F:olfactory receptor activity"/>
    <property type="evidence" value="ECO:0007669"/>
    <property type="project" value="InterPro"/>
</dbReference>
<evidence type="ECO:0000256" key="10">
    <source>
        <dbReference type="SAM" id="Phobius"/>
    </source>
</evidence>
<keyword evidence="2" id="KW-1003">Cell membrane</keyword>
<dbReference type="GO" id="GO:0005886">
    <property type="term" value="C:plasma membrane"/>
    <property type="evidence" value="ECO:0007669"/>
    <property type="project" value="UniProtKB-SubCell"/>
</dbReference>
<feature type="transmembrane region" description="Helical" evidence="10">
    <location>
        <begin position="471"/>
        <end position="488"/>
    </location>
</feature>
<evidence type="ECO:0000313" key="12">
    <source>
        <dbReference type="Proteomes" id="UP000078540"/>
    </source>
</evidence>
<feature type="transmembrane region" description="Helical" evidence="10">
    <location>
        <begin position="402"/>
        <end position="423"/>
    </location>
</feature>
<organism evidence="11 12">
    <name type="scientific">Atta colombica</name>
    <dbReference type="NCBI Taxonomy" id="520822"/>
    <lineage>
        <taxon>Eukaryota</taxon>
        <taxon>Metazoa</taxon>
        <taxon>Ecdysozoa</taxon>
        <taxon>Arthropoda</taxon>
        <taxon>Hexapoda</taxon>
        <taxon>Insecta</taxon>
        <taxon>Pterygota</taxon>
        <taxon>Neoptera</taxon>
        <taxon>Endopterygota</taxon>
        <taxon>Hymenoptera</taxon>
        <taxon>Apocrita</taxon>
        <taxon>Aculeata</taxon>
        <taxon>Formicoidea</taxon>
        <taxon>Formicidae</taxon>
        <taxon>Myrmicinae</taxon>
        <taxon>Atta</taxon>
    </lineage>
</organism>
<evidence type="ECO:0000256" key="9">
    <source>
        <dbReference type="ARBA" id="ARBA00023224"/>
    </source>
</evidence>
<protein>
    <submittedName>
        <fullName evidence="11">Putative odorant receptor 85d</fullName>
    </submittedName>
</protein>
<evidence type="ECO:0000256" key="5">
    <source>
        <dbReference type="ARBA" id="ARBA00022725"/>
    </source>
</evidence>
<dbReference type="AlphaFoldDB" id="A0A195BKX8"/>
<dbReference type="STRING" id="520822.A0A195BKX8"/>
<feature type="transmembrane region" description="Helical" evidence="10">
    <location>
        <begin position="285"/>
        <end position="307"/>
    </location>
</feature>
<feature type="transmembrane region" description="Helical" evidence="10">
    <location>
        <begin position="319"/>
        <end position="340"/>
    </location>
</feature>
<accession>A0A195BKX8</accession>